<evidence type="ECO:0000313" key="2">
    <source>
        <dbReference type="Proteomes" id="UP000239757"/>
    </source>
</evidence>
<dbReference type="AlphaFoldDB" id="A0A2P5X8I9"/>
<protein>
    <submittedName>
        <fullName evidence="1">Uncharacterized protein</fullName>
    </submittedName>
</protein>
<name>A0A2P5X8I9_GOSBA</name>
<gene>
    <name evidence="1" type="ORF">GOBAR_AA21014</name>
</gene>
<accession>A0A2P5X8I9</accession>
<proteinExistence type="predicted"/>
<dbReference type="Proteomes" id="UP000239757">
    <property type="component" value="Unassembled WGS sequence"/>
</dbReference>
<organism evidence="1 2">
    <name type="scientific">Gossypium barbadense</name>
    <name type="common">Sea Island cotton</name>
    <name type="synonym">Hibiscus barbadensis</name>
    <dbReference type="NCBI Taxonomy" id="3634"/>
    <lineage>
        <taxon>Eukaryota</taxon>
        <taxon>Viridiplantae</taxon>
        <taxon>Streptophyta</taxon>
        <taxon>Embryophyta</taxon>
        <taxon>Tracheophyta</taxon>
        <taxon>Spermatophyta</taxon>
        <taxon>Magnoliopsida</taxon>
        <taxon>eudicotyledons</taxon>
        <taxon>Gunneridae</taxon>
        <taxon>Pentapetalae</taxon>
        <taxon>rosids</taxon>
        <taxon>malvids</taxon>
        <taxon>Malvales</taxon>
        <taxon>Malvaceae</taxon>
        <taxon>Malvoideae</taxon>
        <taxon>Gossypium</taxon>
    </lineage>
</organism>
<dbReference type="InterPro" id="IPR015943">
    <property type="entry name" value="WD40/YVTN_repeat-like_dom_sf"/>
</dbReference>
<dbReference type="EMBL" id="KZ665456">
    <property type="protein sequence ID" value="PPR99645.1"/>
    <property type="molecule type" value="Genomic_DNA"/>
</dbReference>
<evidence type="ECO:0000313" key="1">
    <source>
        <dbReference type="EMBL" id="PPR99645.1"/>
    </source>
</evidence>
<reference evidence="1 2" key="1">
    <citation type="submission" date="2015-01" db="EMBL/GenBank/DDBJ databases">
        <title>Genome of allotetraploid Gossypium barbadense reveals genomic plasticity and fiber elongation in cotton evolution.</title>
        <authorList>
            <person name="Chen X."/>
            <person name="Liu X."/>
            <person name="Zhao B."/>
            <person name="Zheng H."/>
            <person name="Hu Y."/>
            <person name="Lu G."/>
            <person name="Yang C."/>
            <person name="Chen J."/>
            <person name="Shan C."/>
            <person name="Zhang L."/>
            <person name="Zhou Y."/>
            <person name="Wang L."/>
            <person name="Guo W."/>
            <person name="Bai Y."/>
            <person name="Ruan J."/>
            <person name="Shangguan X."/>
            <person name="Mao Y."/>
            <person name="Jiang J."/>
            <person name="Zhu Y."/>
            <person name="Lei J."/>
            <person name="Kang H."/>
            <person name="Chen S."/>
            <person name="He X."/>
            <person name="Wang R."/>
            <person name="Wang Y."/>
            <person name="Chen J."/>
            <person name="Wang L."/>
            <person name="Yu S."/>
            <person name="Wang B."/>
            <person name="Wei J."/>
            <person name="Song S."/>
            <person name="Lu X."/>
            <person name="Gao Z."/>
            <person name="Gu W."/>
            <person name="Deng X."/>
            <person name="Ma D."/>
            <person name="Wang S."/>
            <person name="Liang W."/>
            <person name="Fang L."/>
            <person name="Cai C."/>
            <person name="Zhu X."/>
            <person name="Zhou B."/>
            <person name="Zhang Y."/>
            <person name="Chen Z."/>
            <person name="Xu S."/>
            <person name="Zhu R."/>
            <person name="Wang S."/>
            <person name="Zhang T."/>
            <person name="Zhao G."/>
        </authorList>
    </citation>
    <scope>NUCLEOTIDE SEQUENCE [LARGE SCALE GENOMIC DNA]</scope>
    <source>
        <strain evidence="2">cv. Xinhai21</strain>
        <tissue evidence="1">Leaf</tissue>
    </source>
</reference>
<dbReference type="OrthoDB" id="1977861at2759"/>
<dbReference type="Gene3D" id="2.130.10.10">
    <property type="entry name" value="YVTN repeat-like/Quinoprotein amine dehydrogenase"/>
    <property type="match status" value="1"/>
</dbReference>
<sequence length="132" mass="14802">MTVFSEGCDKQVKIWPLMSCGQPMAAALHDAPIKEMAWDPEISLLVTGSWVKTLKAQEVFAAVPDLQGFLHANFVCIKDCGKLWNAKVLHEVFHQHFGGSFSFFGPFEIRENNVNLFGDTCLMLLRLLMSVN</sequence>